<feature type="compositionally biased region" description="Gly residues" evidence="1">
    <location>
        <begin position="197"/>
        <end position="207"/>
    </location>
</feature>
<dbReference type="Proteomes" id="UP000237347">
    <property type="component" value="Unassembled WGS sequence"/>
</dbReference>
<sequence length="217" mass="24402">MEGLRIKAKWLEDRFSNPLPADATEMLGGTLFMDKSGERVLIMYLQFFNPISNGKNYSWCSAALSWLYKHLCKASEKKAKQIGGALLLVQFWAWARFPHICPVIRHLHQALPPGPLAIKWAAHATIADAPPFHREMSYNDEYMVESQLRIMAKCEPRSEIYTDYVNALQSVEEIGRLTLDDARAAGNTSELVVGRGRQAGGRQGRGGRQSNQRHTSS</sequence>
<dbReference type="Pfam" id="PF10536">
    <property type="entry name" value="PMD"/>
    <property type="match status" value="1"/>
</dbReference>
<dbReference type="InterPro" id="IPR019557">
    <property type="entry name" value="AminoTfrase-like_pln_mobile"/>
</dbReference>
<evidence type="ECO:0000313" key="4">
    <source>
        <dbReference type="Proteomes" id="UP000237347"/>
    </source>
</evidence>
<keyword evidence="4" id="KW-1185">Reference proteome</keyword>
<dbReference type="GO" id="GO:0010073">
    <property type="term" value="P:meristem maintenance"/>
    <property type="evidence" value="ECO:0007669"/>
    <property type="project" value="InterPro"/>
</dbReference>
<protein>
    <submittedName>
        <fullName evidence="3">Serine/threonine-protein phosphatase 7 long form like protein</fullName>
    </submittedName>
</protein>
<name>A0AAW0JXC3_QUESU</name>
<proteinExistence type="predicted"/>
<evidence type="ECO:0000259" key="2">
    <source>
        <dbReference type="Pfam" id="PF10536"/>
    </source>
</evidence>
<dbReference type="InterPro" id="IPR044824">
    <property type="entry name" value="MAIN-like"/>
</dbReference>
<reference evidence="3 4" key="1">
    <citation type="journal article" date="2018" name="Sci. Data">
        <title>The draft genome sequence of cork oak.</title>
        <authorList>
            <person name="Ramos A.M."/>
            <person name="Usie A."/>
            <person name="Barbosa P."/>
            <person name="Barros P.M."/>
            <person name="Capote T."/>
            <person name="Chaves I."/>
            <person name="Simoes F."/>
            <person name="Abreu I."/>
            <person name="Carrasquinho I."/>
            <person name="Faro C."/>
            <person name="Guimaraes J.B."/>
            <person name="Mendonca D."/>
            <person name="Nobrega F."/>
            <person name="Rodrigues L."/>
            <person name="Saibo N.J.M."/>
            <person name="Varela M.C."/>
            <person name="Egas C."/>
            <person name="Matos J."/>
            <person name="Miguel C.M."/>
            <person name="Oliveira M.M."/>
            <person name="Ricardo C.P."/>
            <person name="Goncalves S."/>
        </authorList>
    </citation>
    <scope>NUCLEOTIDE SEQUENCE [LARGE SCALE GENOMIC DNA]</scope>
    <source>
        <strain evidence="4">cv. HL8</strain>
    </source>
</reference>
<dbReference type="PANTHER" id="PTHR46033:SF8">
    <property type="entry name" value="PROTEIN MAINTENANCE OF MERISTEMS-LIKE"/>
    <property type="match status" value="1"/>
</dbReference>
<accession>A0AAW0JXC3</accession>
<evidence type="ECO:0000256" key="1">
    <source>
        <dbReference type="SAM" id="MobiDB-lite"/>
    </source>
</evidence>
<dbReference type="PANTHER" id="PTHR46033">
    <property type="entry name" value="PROTEIN MAIN-LIKE 2"/>
    <property type="match status" value="1"/>
</dbReference>
<feature type="domain" description="Aminotransferase-like plant mobile" evidence="2">
    <location>
        <begin position="5"/>
        <end position="169"/>
    </location>
</feature>
<evidence type="ECO:0000313" key="3">
    <source>
        <dbReference type="EMBL" id="KAK7830846.1"/>
    </source>
</evidence>
<dbReference type="AlphaFoldDB" id="A0AAW0JXC3"/>
<dbReference type="EMBL" id="PKMF04000454">
    <property type="protein sequence ID" value="KAK7830846.1"/>
    <property type="molecule type" value="Genomic_DNA"/>
</dbReference>
<gene>
    <name evidence="3" type="primary">MAIL3_12</name>
    <name evidence="3" type="ORF">CFP56_027888</name>
</gene>
<organism evidence="3 4">
    <name type="scientific">Quercus suber</name>
    <name type="common">Cork oak</name>
    <dbReference type="NCBI Taxonomy" id="58331"/>
    <lineage>
        <taxon>Eukaryota</taxon>
        <taxon>Viridiplantae</taxon>
        <taxon>Streptophyta</taxon>
        <taxon>Embryophyta</taxon>
        <taxon>Tracheophyta</taxon>
        <taxon>Spermatophyta</taxon>
        <taxon>Magnoliopsida</taxon>
        <taxon>eudicotyledons</taxon>
        <taxon>Gunneridae</taxon>
        <taxon>Pentapetalae</taxon>
        <taxon>rosids</taxon>
        <taxon>fabids</taxon>
        <taxon>Fagales</taxon>
        <taxon>Fagaceae</taxon>
        <taxon>Quercus</taxon>
    </lineage>
</organism>
<comment type="caution">
    <text evidence="3">The sequence shown here is derived from an EMBL/GenBank/DDBJ whole genome shotgun (WGS) entry which is preliminary data.</text>
</comment>
<feature type="region of interest" description="Disordered" evidence="1">
    <location>
        <begin position="189"/>
        <end position="217"/>
    </location>
</feature>